<gene>
    <name evidence="9" type="ORF">AB996_0103</name>
</gene>
<evidence type="ECO:0000256" key="6">
    <source>
        <dbReference type="ARBA" id="ARBA00044907"/>
    </source>
</evidence>
<sequence length="172" mass="19891">MKYEESVRKAFQDSNIAFTREELDNIEYADFGLNNIRQEGLNLIIYINNERYCAKEMVLLAGQTCPEHQHPRRGRNQEIEGKEETFRVRKGLVYLYVTGAPNVDEISAELPEKNKEWYSARHEIILKEGEQYTIAPNTLHWFQAGEDGAIISEFSSPSDDSSDIFTNPQITR</sequence>
<dbReference type="Proteomes" id="UP000076519">
    <property type="component" value="Unassembled WGS sequence"/>
</dbReference>
<evidence type="ECO:0000256" key="5">
    <source>
        <dbReference type="ARBA" id="ARBA00023277"/>
    </source>
</evidence>
<dbReference type="EC" id="5.3.1.15" evidence="8"/>
<dbReference type="InterPro" id="IPR014710">
    <property type="entry name" value="RmlC-like_jellyroll"/>
</dbReference>
<comment type="catalytic activity">
    <reaction evidence="6">
        <text>D-lyxose = D-xylulose</text>
        <dbReference type="Rhea" id="RHEA:14201"/>
        <dbReference type="ChEBI" id="CHEBI:16789"/>
        <dbReference type="ChEBI" id="CHEBI:17140"/>
        <dbReference type="EC" id="5.3.1.15"/>
    </reaction>
</comment>
<comment type="caution">
    <text evidence="9">The sequence shown here is derived from an EMBL/GenBank/DDBJ whole genome shotgun (WGS) entry which is preliminary data.</text>
</comment>
<dbReference type="Pfam" id="PF07385">
    <property type="entry name" value="Lyx_isomer"/>
    <property type="match status" value="1"/>
</dbReference>
<evidence type="ECO:0000256" key="1">
    <source>
        <dbReference type="ARBA" id="ARBA00001936"/>
    </source>
</evidence>
<dbReference type="GO" id="GO:0046872">
    <property type="term" value="F:metal ion binding"/>
    <property type="evidence" value="ECO:0007669"/>
    <property type="project" value="UniProtKB-KW"/>
</dbReference>
<evidence type="ECO:0000256" key="4">
    <source>
        <dbReference type="ARBA" id="ARBA00023235"/>
    </source>
</evidence>
<proteinExistence type="inferred from homology"/>
<evidence type="ECO:0000313" key="9">
    <source>
        <dbReference type="EMBL" id="KZK08666.1"/>
    </source>
</evidence>
<dbReference type="InterPro" id="IPR010864">
    <property type="entry name" value="D-lyxose_isomer"/>
</dbReference>
<dbReference type="EMBL" id="LIYF01000001">
    <property type="protein sequence ID" value="KZK08666.1"/>
    <property type="molecule type" value="Genomic_DNA"/>
</dbReference>
<evidence type="ECO:0000256" key="3">
    <source>
        <dbReference type="ARBA" id="ARBA00023211"/>
    </source>
</evidence>
<dbReference type="AlphaFoldDB" id="A0A166KNI3"/>
<accession>A0A166KNI3</accession>
<evidence type="ECO:0000313" key="10">
    <source>
        <dbReference type="Proteomes" id="UP000076519"/>
    </source>
</evidence>
<evidence type="ECO:0000256" key="2">
    <source>
        <dbReference type="ARBA" id="ARBA00022723"/>
    </source>
</evidence>
<keyword evidence="2" id="KW-0479">Metal-binding</keyword>
<organism evidence="9 10">
    <name type="scientific">Lactococcus lactis subsp. cremoris</name>
    <name type="common">Streptococcus cremoris</name>
    <dbReference type="NCBI Taxonomy" id="1359"/>
    <lineage>
        <taxon>Bacteria</taxon>
        <taxon>Bacillati</taxon>
        <taxon>Bacillota</taxon>
        <taxon>Bacilli</taxon>
        <taxon>Lactobacillales</taxon>
        <taxon>Streptococcaceae</taxon>
        <taxon>Lactococcus</taxon>
    </lineage>
</organism>
<evidence type="ECO:0000256" key="8">
    <source>
        <dbReference type="ARBA" id="ARBA00044972"/>
    </source>
</evidence>
<reference evidence="9 10" key="1">
    <citation type="submission" date="2015-08" db="EMBL/GenBank/DDBJ databases">
        <title>Draft Genome Sequences of 11 Lactococcus lactis subspecies cremoris strains.</title>
        <authorList>
            <person name="Wels M."/>
            <person name="Backus L."/>
            <person name="Boekhorst J."/>
            <person name="Dijkstra A."/>
            <person name="Beerthuizen M."/>
            <person name="Siezen R."/>
            <person name="Bachmann H."/>
            <person name="Van Hijum S."/>
        </authorList>
    </citation>
    <scope>NUCLEOTIDE SEQUENCE [LARGE SCALE GENOMIC DNA]</scope>
    <source>
        <strain evidence="9 10">KW10</strain>
    </source>
</reference>
<keyword evidence="3" id="KW-0464">Manganese</keyword>
<keyword evidence="4 9" id="KW-0413">Isomerase</keyword>
<dbReference type="Gene3D" id="2.60.120.10">
    <property type="entry name" value="Jelly Rolls"/>
    <property type="match status" value="1"/>
</dbReference>
<dbReference type="RefSeq" id="WP_063280996.1">
    <property type="nucleotide sequence ID" value="NZ_LIYF01000001.1"/>
</dbReference>
<evidence type="ECO:0000256" key="7">
    <source>
        <dbReference type="ARBA" id="ARBA00044951"/>
    </source>
</evidence>
<name>A0A166KNI3_LACLC</name>
<dbReference type="SUPFAM" id="SSF51182">
    <property type="entry name" value="RmlC-like cupins"/>
    <property type="match status" value="1"/>
</dbReference>
<dbReference type="CDD" id="cd20308">
    <property type="entry name" value="cupin_YdaE"/>
    <property type="match status" value="1"/>
</dbReference>
<dbReference type="InterPro" id="IPR011051">
    <property type="entry name" value="RmlC_Cupin_sf"/>
</dbReference>
<comment type="similarity">
    <text evidence="7">Belongs to the D-lyxose ketol-isomerase family.</text>
</comment>
<comment type="cofactor">
    <cofactor evidence="1">
        <name>Mn(2+)</name>
        <dbReference type="ChEBI" id="CHEBI:29035"/>
    </cofactor>
</comment>
<protein>
    <recommendedName>
        <fullName evidence="8">D-lyxose ketol-isomerase</fullName>
        <ecNumber evidence="8">5.3.1.15</ecNumber>
    </recommendedName>
</protein>
<dbReference type="PATRIC" id="fig|1359.32.peg.2184"/>
<dbReference type="GO" id="GO:0047828">
    <property type="term" value="F:D-lyxose ketol-isomerase activity"/>
    <property type="evidence" value="ECO:0007669"/>
    <property type="project" value="UniProtKB-EC"/>
</dbReference>
<keyword evidence="5" id="KW-0119">Carbohydrate metabolism</keyword>